<dbReference type="Gene3D" id="2.60.120.10">
    <property type="entry name" value="Jelly Rolls"/>
    <property type="match status" value="2"/>
</dbReference>
<keyword evidence="3" id="KW-0539">Nucleus</keyword>
<dbReference type="AlphaFoldDB" id="A0ABD1YQG1"/>
<dbReference type="PANTHER" id="PTHR13903">
    <property type="entry name" value="PIRIN-RELATED"/>
    <property type="match status" value="1"/>
</dbReference>
<evidence type="ECO:0000259" key="6">
    <source>
        <dbReference type="Pfam" id="PF05726"/>
    </source>
</evidence>
<evidence type="ECO:0008006" key="9">
    <source>
        <dbReference type="Google" id="ProtNLM"/>
    </source>
</evidence>
<evidence type="ECO:0000313" key="8">
    <source>
        <dbReference type="Proteomes" id="UP001605036"/>
    </source>
</evidence>
<dbReference type="InterPro" id="IPR011051">
    <property type="entry name" value="RmlC_Cupin_sf"/>
</dbReference>
<feature type="domain" description="Pirin N-terminal" evidence="5">
    <location>
        <begin position="111"/>
        <end position="206"/>
    </location>
</feature>
<comment type="subcellular location">
    <subcellularLocation>
        <location evidence="1">Nucleus</location>
    </subcellularLocation>
</comment>
<dbReference type="Pfam" id="PF02678">
    <property type="entry name" value="Pirin"/>
    <property type="match status" value="1"/>
</dbReference>
<dbReference type="CDD" id="cd02909">
    <property type="entry name" value="cupin_pirin_N"/>
    <property type="match status" value="1"/>
</dbReference>
<evidence type="ECO:0000313" key="7">
    <source>
        <dbReference type="EMBL" id="KAL2632813.1"/>
    </source>
</evidence>
<dbReference type="InterPro" id="IPR012093">
    <property type="entry name" value="Pirin"/>
</dbReference>
<dbReference type="EMBL" id="JBHFFA010000003">
    <property type="protein sequence ID" value="KAL2632813.1"/>
    <property type="molecule type" value="Genomic_DNA"/>
</dbReference>
<dbReference type="InterPro" id="IPR014710">
    <property type="entry name" value="RmlC-like_jellyroll"/>
</dbReference>
<dbReference type="Proteomes" id="UP001605036">
    <property type="component" value="Unassembled WGS sequence"/>
</dbReference>
<evidence type="ECO:0000256" key="1">
    <source>
        <dbReference type="ARBA" id="ARBA00004123"/>
    </source>
</evidence>
<protein>
    <recommendedName>
        <fullName evidence="9">Pirin</fullName>
    </recommendedName>
</protein>
<dbReference type="GO" id="GO:0005634">
    <property type="term" value="C:nucleus"/>
    <property type="evidence" value="ECO:0007669"/>
    <property type="project" value="UniProtKB-SubCell"/>
</dbReference>
<evidence type="ECO:0000256" key="2">
    <source>
        <dbReference type="ARBA" id="ARBA00008416"/>
    </source>
</evidence>
<comment type="similarity">
    <text evidence="2 4">Belongs to the pirin family.</text>
</comment>
<dbReference type="InterPro" id="IPR008778">
    <property type="entry name" value="Pirin_C_dom"/>
</dbReference>
<accession>A0ABD1YQG1</accession>
<reference evidence="7 8" key="1">
    <citation type="submission" date="2024-09" db="EMBL/GenBank/DDBJ databases">
        <title>Chromosome-scale assembly of Riccia fluitans.</title>
        <authorList>
            <person name="Paukszto L."/>
            <person name="Sawicki J."/>
            <person name="Karawczyk K."/>
            <person name="Piernik-Szablinska J."/>
            <person name="Szczecinska M."/>
            <person name="Mazdziarz M."/>
        </authorList>
    </citation>
    <scope>NUCLEOTIDE SEQUENCE [LARGE SCALE GENOMIC DNA]</scope>
    <source>
        <strain evidence="7">Rf_01</strain>
        <tissue evidence="7">Aerial parts of the thallus</tissue>
    </source>
</reference>
<name>A0ABD1YQG1_9MARC</name>
<dbReference type="CDD" id="cd02247">
    <property type="entry name" value="cupin_pirin_C"/>
    <property type="match status" value="1"/>
</dbReference>
<dbReference type="Pfam" id="PF05726">
    <property type="entry name" value="Pirin_C"/>
    <property type="match status" value="1"/>
</dbReference>
<dbReference type="PANTHER" id="PTHR13903:SF8">
    <property type="entry name" value="PIRIN"/>
    <property type="match status" value="1"/>
</dbReference>
<organism evidence="7 8">
    <name type="scientific">Riccia fluitans</name>
    <dbReference type="NCBI Taxonomy" id="41844"/>
    <lineage>
        <taxon>Eukaryota</taxon>
        <taxon>Viridiplantae</taxon>
        <taxon>Streptophyta</taxon>
        <taxon>Embryophyta</taxon>
        <taxon>Marchantiophyta</taxon>
        <taxon>Marchantiopsida</taxon>
        <taxon>Marchantiidae</taxon>
        <taxon>Marchantiales</taxon>
        <taxon>Ricciaceae</taxon>
        <taxon>Riccia</taxon>
    </lineage>
</organism>
<evidence type="ECO:0000259" key="5">
    <source>
        <dbReference type="Pfam" id="PF02678"/>
    </source>
</evidence>
<dbReference type="SUPFAM" id="SSF51182">
    <property type="entry name" value="RmlC-like cupins"/>
    <property type="match status" value="1"/>
</dbReference>
<evidence type="ECO:0000256" key="4">
    <source>
        <dbReference type="RuleBase" id="RU003457"/>
    </source>
</evidence>
<feature type="domain" description="Pirin C-terminal" evidence="6">
    <location>
        <begin position="259"/>
        <end position="364"/>
    </location>
</feature>
<evidence type="ECO:0000256" key="3">
    <source>
        <dbReference type="ARBA" id="ARBA00023242"/>
    </source>
</evidence>
<keyword evidence="8" id="KW-1185">Reference proteome</keyword>
<comment type="caution">
    <text evidence="7">The sequence shown here is derived from an EMBL/GenBank/DDBJ whole genome shotgun (WGS) entry which is preliminary data.</text>
</comment>
<dbReference type="InterPro" id="IPR003829">
    <property type="entry name" value="Pirin_N_dom"/>
</dbReference>
<gene>
    <name evidence="7" type="ORF">R1flu_004292</name>
</gene>
<sequence>MQVFTPHLCRIPRRFIIGGSTGGGYKVDLRFTNFWNRRSFGQIRRAGRISRAADFFTELDLVSRGTCSQGASSVKSGVNLIAMATEAGAVTKPRKVVRTLLSKEQAEGDGAKVRRSIGRPEMKQLDPFLLLDHFTVTPPAGFPDHPHRGFETVTYMLQGIGTHQDFAGHKGIMGPGDLQWMTAGRGIVHCEMPGGNEPSVGLQLWVNLAAKDKMIEPKYQELSNKDVPKVEKDGVKVSVIAGESFGVKSPVYTRTPTMYLDFTMQPGSSLHQVVPEGWNAFLYILQGQIIVGSEDASPIDSFHTVQLGPGDGVSVWNKGSSPAQFVLIGGQPLNEPVVQHGPFVMNSREEIMHTIRDYQLGRNGFERARGWQSEPVNI</sequence>
<proteinExistence type="inferred from homology"/>
<dbReference type="FunFam" id="2.60.120.10:FF:000055">
    <property type="entry name" value="pirin"/>
    <property type="match status" value="1"/>
</dbReference>